<proteinExistence type="predicted"/>
<protein>
    <recommendedName>
        <fullName evidence="2">DUF927 domain-containing protein</fullName>
    </recommendedName>
</protein>
<sequence length="615" mass="66583">MSAEMNVEMDAEATMRAAVANMKLVKLKPVKNPEPKKKSKPVSDAGQSHYAVTDGGLYFINVVPGKDGESDRKVPTWLCDELEVLGNGRDDAGNQYRLLQWKRQGNGEHIQMAMQNAVIGERECWATMRNQGLAVATTATARSRLSYYLQKEGGDDWYEIVSLSGWQQGCYVMPNGDMVGTPTKRIFYNGGTPKKATYEPAGSLQTWRDTVGHLARENPLVVAAVACSLAGPLLSLIGVRDGIGLHLHARTSSGKSTAADSAASLWGDPMSVLHSWDGTTFGLTRTAEYANDGLLYLDEIGAGDARKIGAAIYSMLNGTSRLQGTKDGGVVASRSWRLTMVSTGEVGMAQYLAEGGQTPRGGQEIRLLDVPADSGAYRVFDCLHGRKNGGDFAVELTKAARSNYGTAGRAFVEWLAAHKDEVMGWVAQTEAEMLAALETEHPGAAPAAQRATHKWAVLAAAAEMASNAGITGWTATEARAWVMQAWARWLAAFGTADRDNERLLEQVDGILRAHELGRFVLLPIDPSSEPTTSNILGYKRYVDGEPVFLILPAAFKDEVIKGYELRHACRVLHEAGMLDRNDKRGEFVVNAGKPAGTVYRAYTRNVAHGDGSDDE</sequence>
<dbReference type="Proteomes" id="UP000075613">
    <property type="component" value="Unassembled WGS sequence"/>
</dbReference>
<name>A0A149Q1C5_9BURK</name>
<keyword evidence="4" id="KW-1185">Reference proteome</keyword>
<dbReference type="RefSeq" id="WP_062123018.1">
    <property type="nucleotide sequence ID" value="NZ_LRBG01000001.1"/>
</dbReference>
<dbReference type="EMBL" id="LRBG01000001">
    <property type="protein sequence ID" value="KXU91079.1"/>
    <property type="molecule type" value="Genomic_DNA"/>
</dbReference>
<evidence type="ECO:0000313" key="3">
    <source>
        <dbReference type="EMBL" id="KXU91079.1"/>
    </source>
</evidence>
<gene>
    <name evidence="3" type="ORF">CI15_00325</name>
</gene>
<evidence type="ECO:0000259" key="2">
    <source>
        <dbReference type="Pfam" id="PF06048"/>
    </source>
</evidence>
<accession>A0A149Q1C5</accession>
<comment type="caution">
    <text evidence="3">The sequence shown here is derived from an EMBL/GenBank/DDBJ whole genome shotgun (WGS) entry which is preliminary data.</text>
</comment>
<dbReference type="STRING" id="1399968.CI15_00325"/>
<feature type="region of interest" description="Disordered" evidence="1">
    <location>
        <begin position="28"/>
        <end position="48"/>
    </location>
</feature>
<reference evidence="3 4" key="1">
    <citation type="journal article" date="2015" name="Int. J. Syst. Evol. Microbiol.">
        <title>Burkholderia monticola sp. nov., isolated from mountain soil.</title>
        <authorList>
            <person name="Baek I."/>
            <person name="Seo B."/>
            <person name="Lee I."/>
            <person name="Yi H."/>
            <person name="Chun J."/>
        </authorList>
    </citation>
    <scope>NUCLEOTIDE SEQUENCE [LARGE SCALE GENOMIC DNA]</scope>
    <source>
        <strain evidence="3 4">JC2948</strain>
    </source>
</reference>
<evidence type="ECO:0000313" key="4">
    <source>
        <dbReference type="Proteomes" id="UP000075613"/>
    </source>
</evidence>
<feature type="domain" description="DUF927" evidence="2">
    <location>
        <begin position="51"/>
        <end position="333"/>
    </location>
</feature>
<dbReference type="Pfam" id="PF06048">
    <property type="entry name" value="DUF927"/>
    <property type="match status" value="1"/>
</dbReference>
<dbReference type="InterPro" id="IPR009270">
    <property type="entry name" value="DUF927"/>
</dbReference>
<evidence type="ECO:0000256" key="1">
    <source>
        <dbReference type="SAM" id="MobiDB-lite"/>
    </source>
</evidence>
<organism evidence="3 4">
    <name type="scientific">Paraburkholderia monticola</name>
    <dbReference type="NCBI Taxonomy" id="1399968"/>
    <lineage>
        <taxon>Bacteria</taxon>
        <taxon>Pseudomonadati</taxon>
        <taxon>Pseudomonadota</taxon>
        <taxon>Betaproteobacteria</taxon>
        <taxon>Burkholderiales</taxon>
        <taxon>Burkholderiaceae</taxon>
        <taxon>Paraburkholderia</taxon>
    </lineage>
</organism>
<dbReference type="AlphaFoldDB" id="A0A149Q1C5"/>